<dbReference type="AlphaFoldDB" id="A0A0H5Q3V3"/>
<name>A0A0H5Q3V3_9ZZZZ</name>
<organism evidence="1">
    <name type="scientific">uncultured prokaryote</name>
    <dbReference type="NCBI Taxonomy" id="198431"/>
    <lineage>
        <taxon>unclassified sequences</taxon>
        <taxon>environmental samples</taxon>
    </lineage>
</organism>
<protein>
    <submittedName>
        <fullName evidence="1">Uncharacterized protein</fullName>
    </submittedName>
</protein>
<proteinExistence type="predicted"/>
<reference evidence="1" key="1">
    <citation type="submission" date="2015-06" db="EMBL/GenBank/DDBJ databases">
        <authorList>
            <person name="Joergensen T."/>
        </authorList>
    </citation>
    <scope>NUCLEOTIDE SEQUENCE</scope>
    <source>
        <strain evidence="1">RGFK0910</strain>
    </source>
</reference>
<reference evidence="1" key="2">
    <citation type="submission" date="2015-07" db="EMBL/GenBank/DDBJ databases">
        <title>Plasmids, circular viruses and viroids from rat gut.</title>
        <authorList>
            <person name="Jorgensen T.J."/>
            <person name="Hansen M.A."/>
            <person name="Xu Z."/>
            <person name="Tabak M.A."/>
            <person name="Sorensen S.J."/>
            <person name="Hansen L.H."/>
        </authorList>
    </citation>
    <scope>NUCLEOTIDE SEQUENCE</scope>
    <source>
        <strain evidence="1">RGFK0910</strain>
    </source>
</reference>
<sequence length="227" mass="23945">MSDYRGIVKHVSYWRGIVHRWSTSYSLTAAGSPVIDTAACEILLSNDDLMCFGQSAADGGTYECAIYNAGGGTPLATYTAFDYETPSTWILHAGAATWDVAETINSDTGLESALVVDWPAGVSKSGKPVAFRKWFHAVPQSGTAPKTPDVPAASLTKLQAQAAALQVCLTSGYGLNLGNAGRVAGSPVVSAYYGNHQMPRGRRRKKVTLSTPNGKISLSDLVDIAGE</sequence>
<dbReference type="EMBL" id="LN853510">
    <property type="protein sequence ID" value="CRY96080.1"/>
    <property type="molecule type" value="Genomic_DNA"/>
</dbReference>
<evidence type="ECO:0000313" key="1">
    <source>
        <dbReference type="EMBL" id="CRY96080.1"/>
    </source>
</evidence>
<accession>A0A0H5Q3V3</accession>